<keyword evidence="2" id="KW-1185">Reference proteome</keyword>
<dbReference type="STRING" id="29364.SAMN04487772_102183"/>
<accession>A0A1H9YTZ8</accession>
<protein>
    <submittedName>
        <fullName evidence="1">Uncharacterized protein</fullName>
    </submittedName>
</protein>
<evidence type="ECO:0000313" key="1">
    <source>
        <dbReference type="EMBL" id="SES72038.1"/>
    </source>
</evidence>
<evidence type="ECO:0000313" key="2">
    <source>
        <dbReference type="Proteomes" id="UP000199800"/>
    </source>
</evidence>
<proteinExistence type="predicted"/>
<gene>
    <name evidence="1" type="ORF">SAMN04487772_102183</name>
</gene>
<organism evidence="1 2">
    <name type="scientific">[Clostridium] polysaccharolyticum</name>
    <dbReference type="NCBI Taxonomy" id="29364"/>
    <lineage>
        <taxon>Bacteria</taxon>
        <taxon>Bacillati</taxon>
        <taxon>Bacillota</taxon>
        <taxon>Clostridia</taxon>
        <taxon>Lachnospirales</taxon>
        <taxon>Lachnospiraceae</taxon>
    </lineage>
</organism>
<dbReference type="RefSeq" id="WP_092475740.1">
    <property type="nucleotide sequence ID" value="NZ_FOHN01000002.1"/>
</dbReference>
<sequence length="121" mass="14375">MSISNNTVDIHFGYGTNAYCDKYINYKEDLQSVWFDNIRGKGQYHVLAVDGDWKDGSNTKLVVKDMYIQHQEKEYPFPHILDGCEITKCEFRKNDTEIYIEYTDKDTQKTENRTLKLKDFR</sequence>
<dbReference type="Proteomes" id="UP000199800">
    <property type="component" value="Unassembled WGS sequence"/>
</dbReference>
<reference evidence="1 2" key="1">
    <citation type="submission" date="2016-10" db="EMBL/GenBank/DDBJ databases">
        <authorList>
            <person name="de Groot N.N."/>
        </authorList>
    </citation>
    <scope>NUCLEOTIDE SEQUENCE [LARGE SCALE GENOMIC DNA]</scope>
    <source>
        <strain evidence="1 2">DSM 1801</strain>
    </source>
</reference>
<dbReference type="OrthoDB" id="1989062at2"/>
<dbReference type="EMBL" id="FOHN01000002">
    <property type="protein sequence ID" value="SES72038.1"/>
    <property type="molecule type" value="Genomic_DNA"/>
</dbReference>
<dbReference type="AlphaFoldDB" id="A0A1H9YTZ8"/>
<name>A0A1H9YTZ8_9FIRM</name>